<dbReference type="Proteomes" id="UP000231343">
    <property type="component" value="Unassembled WGS sequence"/>
</dbReference>
<dbReference type="AlphaFoldDB" id="A0A2H0XVN2"/>
<evidence type="ECO:0000259" key="1">
    <source>
        <dbReference type="SMART" id="SM00481"/>
    </source>
</evidence>
<comment type="caution">
    <text evidence="2">The sequence shown here is derived from an EMBL/GenBank/DDBJ whole genome shotgun (WGS) entry which is preliminary data.</text>
</comment>
<accession>A0A2H0XVN2</accession>
<dbReference type="InterPro" id="IPR016195">
    <property type="entry name" value="Pol/histidinol_Pase-like"/>
</dbReference>
<gene>
    <name evidence="2" type="ORF">COT42_06510</name>
</gene>
<evidence type="ECO:0000313" key="2">
    <source>
        <dbReference type="EMBL" id="PIS28986.1"/>
    </source>
</evidence>
<dbReference type="InterPro" id="IPR003141">
    <property type="entry name" value="Pol/His_phosphatase_N"/>
</dbReference>
<dbReference type="GO" id="GO:0071978">
    <property type="term" value="P:bacterial-type flagellum-dependent swarming motility"/>
    <property type="evidence" value="ECO:0007669"/>
    <property type="project" value="TreeGrafter"/>
</dbReference>
<dbReference type="GO" id="GO:0008270">
    <property type="term" value="F:zinc ion binding"/>
    <property type="evidence" value="ECO:0007669"/>
    <property type="project" value="TreeGrafter"/>
</dbReference>
<dbReference type="SUPFAM" id="SSF89550">
    <property type="entry name" value="PHP domain-like"/>
    <property type="match status" value="1"/>
</dbReference>
<dbReference type="PANTHER" id="PTHR36928">
    <property type="entry name" value="PHOSPHATASE YCDX-RELATED"/>
    <property type="match status" value="1"/>
</dbReference>
<dbReference type="Pfam" id="PF02811">
    <property type="entry name" value="PHP"/>
    <property type="match status" value="1"/>
</dbReference>
<dbReference type="GO" id="GO:0042578">
    <property type="term" value="F:phosphoric ester hydrolase activity"/>
    <property type="evidence" value="ECO:0007669"/>
    <property type="project" value="TreeGrafter"/>
</dbReference>
<dbReference type="EMBL" id="PEYM01000107">
    <property type="protein sequence ID" value="PIS28986.1"/>
    <property type="molecule type" value="Genomic_DNA"/>
</dbReference>
<evidence type="ECO:0000313" key="3">
    <source>
        <dbReference type="Proteomes" id="UP000231343"/>
    </source>
</evidence>
<dbReference type="InterPro" id="IPR050243">
    <property type="entry name" value="PHP_phosphatase"/>
</dbReference>
<dbReference type="SMART" id="SM00481">
    <property type="entry name" value="POLIIIAc"/>
    <property type="match status" value="1"/>
</dbReference>
<feature type="domain" description="Polymerase/histidinol phosphatase N-terminal" evidence="1">
    <location>
        <begin position="9"/>
        <end position="83"/>
    </location>
</feature>
<protein>
    <submittedName>
        <fullName evidence="2">Phosphatase</fullName>
    </submittedName>
</protein>
<organism evidence="2 3">
    <name type="scientific">Candidatus Saganbacteria bacterium CG08_land_8_20_14_0_20_45_16</name>
    <dbReference type="NCBI Taxonomy" id="2014293"/>
    <lineage>
        <taxon>Bacteria</taxon>
        <taxon>Bacillati</taxon>
        <taxon>Saganbacteria</taxon>
    </lineage>
</organism>
<dbReference type="InterPro" id="IPR004013">
    <property type="entry name" value="PHP_dom"/>
</dbReference>
<reference evidence="2 3" key="1">
    <citation type="submission" date="2017-09" db="EMBL/GenBank/DDBJ databases">
        <title>Depth-based differentiation of microbial function through sediment-hosted aquifers and enrichment of novel symbionts in the deep terrestrial subsurface.</title>
        <authorList>
            <person name="Probst A.J."/>
            <person name="Ladd B."/>
            <person name="Jarett J.K."/>
            <person name="Geller-Mcgrath D.E."/>
            <person name="Sieber C.M."/>
            <person name="Emerson J.B."/>
            <person name="Anantharaman K."/>
            <person name="Thomas B.C."/>
            <person name="Malmstrom R."/>
            <person name="Stieglmeier M."/>
            <person name="Klingl A."/>
            <person name="Woyke T."/>
            <person name="Ryan C.M."/>
            <person name="Banfield J.F."/>
        </authorList>
    </citation>
    <scope>NUCLEOTIDE SEQUENCE [LARGE SCALE GENOMIC DNA]</scope>
    <source>
        <strain evidence="2">CG08_land_8_20_14_0_20_45_16</strain>
    </source>
</reference>
<proteinExistence type="predicted"/>
<sequence length="238" mass="26555">MSRKLKLVADLHVHTIASGHAYSTIEEYVAQAKKIGLKAFAVAEHGPAMPGAPHFYYFANMKMIPPVINGIRVYRGVEANIISDQGELDLDPEILDMLDVVIVAMHPRCGYDSQGEEKNTEVLIKALERYPQINITAHLENLKYPVNFEKVIQATKKHNVAIELNNSSPISRVGCEANWLKLAQELKKQDWQAVLTTDSHFSTMLGVVDDSLKIVKSAGLTKDHIVNIDLKKVEELLC</sequence>
<dbReference type="PANTHER" id="PTHR36928:SF1">
    <property type="entry name" value="PHOSPHATASE YCDX-RELATED"/>
    <property type="match status" value="1"/>
</dbReference>
<dbReference type="Gene3D" id="3.20.20.140">
    <property type="entry name" value="Metal-dependent hydrolases"/>
    <property type="match status" value="1"/>
</dbReference>
<dbReference type="GO" id="GO:0005829">
    <property type="term" value="C:cytosol"/>
    <property type="evidence" value="ECO:0007669"/>
    <property type="project" value="TreeGrafter"/>
</dbReference>
<name>A0A2H0XVN2_UNCSA</name>
<dbReference type="CDD" id="cd07437">
    <property type="entry name" value="PHP_HisPPase_Ycdx_like"/>
    <property type="match status" value="1"/>
</dbReference>